<dbReference type="Gene3D" id="2.160.20.10">
    <property type="entry name" value="Single-stranded right-handed beta-helix, Pectin lyase-like"/>
    <property type="match status" value="1"/>
</dbReference>
<sequence length="562" mass="62186">MKRSDSEALSIPGTFLHPVLGDRVLIFDETMNREQMQNIINSLHEKMKHDEFSEERFAILLKPGVYNLDLTVDYYIQAAGLGRVPGEVTLKGSVQSITTTANNNVTIMFWRAAENMTVEPAEKTEPVIWAVSQAAPYRRMHVKGDLIFDQNGWASGGYLGNSAVEGKAGTRTGQQWFTMNSRVGGWYGGEWNRTFLGVEGAPEENWPDEPTTTLASVPLFREKPFLAYSKEGETGIFVPALNRQCAGVSWNGNEEKGEWIDLKRCFIAFPEQHSAKQINEALKEGLSIILTPGIYRLTEPIRVTRPGTVVLGLGMATLIPMKGDAALETADEPGIIIAGLLVDAGPVESPVLVRIGEKDNRRDNRDNPVSIHDIFCRIGGAAPGKADICMEVNSHHAILDHLWLWRADHGAGVDWKGNTCRVGLLVKGNDVSAYGLFNEHFQEYQTLWCGERGTTVFYQSELPYDPPTQSDWTAPDGHRGYASYKVADGVKEHRAYGLGIYAFLGIKNNSDKNVHLENAVESPESDGVVIKHITTFSRGYGSIRHSLNGRGESTEPGSNRFY</sequence>
<evidence type="ECO:0000313" key="2">
    <source>
        <dbReference type="Proteomes" id="UP000587760"/>
    </source>
</evidence>
<evidence type="ECO:0000313" key="1">
    <source>
        <dbReference type="EMBL" id="MBB6479388.1"/>
    </source>
</evidence>
<name>A0A841R9K4_9SPIO</name>
<dbReference type="Proteomes" id="UP000587760">
    <property type="component" value="Unassembled WGS sequence"/>
</dbReference>
<dbReference type="EMBL" id="JACHGJ010000002">
    <property type="protein sequence ID" value="MBB6479388.1"/>
    <property type="molecule type" value="Genomic_DNA"/>
</dbReference>
<dbReference type="InterPro" id="IPR012334">
    <property type="entry name" value="Pectin_lyas_fold"/>
</dbReference>
<protein>
    <submittedName>
        <fullName evidence="1">Uncharacterized protein</fullName>
    </submittedName>
</protein>
<keyword evidence="2" id="KW-1185">Reference proteome</keyword>
<dbReference type="RefSeq" id="WP_221439806.1">
    <property type="nucleotide sequence ID" value="NZ_JACHGJ010000002.1"/>
</dbReference>
<accession>A0A841R9K4</accession>
<proteinExistence type="predicted"/>
<dbReference type="InterPro" id="IPR059186">
    <property type="entry name" value="SACTE_4363"/>
</dbReference>
<dbReference type="AlphaFoldDB" id="A0A841R9K4"/>
<comment type="caution">
    <text evidence="1">The sequence shown here is derived from an EMBL/GenBank/DDBJ whole genome shotgun (WGS) entry which is preliminary data.</text>
</comment>
<dbReference type="CDD" id="cd23669">
    <property type="entry name" value="GH55_SacteLam55A-like"/>
    <property type="match status" value="1"/>
</dbReference>
<gene>
    <name evidence="1" type="ORF">HNR50_001046</name>
</gene>
<organism evidence="1 2">
    <name type="scientific">Spirochaeta isovalerica</name>
    <dbReference type="NCBI Taxonomy" id="150"/>
    <lineage>
        <taxon>Bacteria</taxon>
        <taxon>Pseudomonadati</taxon>
        <taxon>Spirochaetota</taxon>
        <taxon>Spirochaetia</taxon>
        <taxon>Spirochaetales</taxon>
        <taxon>Spirochaetaceae</taxon>
        <taxon>Spirochaeta</taxon>
    </lineage>
</organism>
<reference evidence="1 2" key="1">
    <citation type="submission" date="2020-08" db="EMBL/GenBank/DDBJ databases">
        <title>Genomic Encyclopedia of Type Strains, Phase IV (KMG-IV): sequencing the most valuable type-strain genomes for metagenomic binning, comparative biology and taxonomic classification.</title>
        <authorList>
            <person name="Goeker M."/>
        </authorList>
    </citation>
    <scope>NUCLEOTIDE SEQUENCE [LARGE SCALE GENOMIC DNA]</scope>
    <source>
        <strain evidence="1 2">DSM 2461</strain>
    </source>
</reference>